<dbReference type="GO" id="GO:0043748">
    <property type="term" value="F:O-succinylbenzoate synthase activity"/>
    <property type="evidence" value="ECO:0007669"/>
    <property type="project" value="UniProtKB-EC"/>
</dbReference>
<dbReference type="Pfam" id="PF13378">
    <property type="entry name" value="MR_MLE_C"/>
    <property type="match status" value="1"/>
</dbReference>
<dbReference type="InterPro" id="IPR013342">
    <property type="entry name" value="Mandelate_racemase_C"/>
</dbReference>
<evidence type="ECO:0000259" key="6">
    <source>
        <dbReference type="SMART" id="SM00922"/>
    </source>
</evidence>
<dbReference type="UniPathway" id="UPA01057">
    <property type="reaction ID" value="UER00165"/>
</dbReference>
<dbReference type="EMBL" id="BATL01000076">
    <property type="protein sequence ID" value="GAD77440.1"/>
    <property type="molecule type" value="Genomic_DNA"/>
</dbReference>
<dbReference type="SUPFAM" id="SSF54826">
    <property type="entry name" value="Enolase N-terminal domain-like"/>
    <property type="match status" value="1"/>
</dbReference>
<organism evidence="7 8">
    <name type="scientific">Vibrio azureus NBRC 104587</name>
    <dbReference type="NCBI Taxonomy" id="1219077"/>
    <lineage>
        <taxon>Bacteria</taxon>
        <taxon>Pseudomonadati</taxon>
        <taxon>Pseudomonadota</taxon>
        <taxon>Gammaproteobacteria</taxon>
        <taxon>Vibrionales</taxon>
        <taxon>Vibrionaceae</taxon>
        <taxon>Vibrio</taxon>
    </lineage>
</organism>
<evidence type="ECO:0000256" key="1">
    <source>
        <dbReference type="ARBA" id="ARBA00022723"/>
    </source>
</evidence>
<comment type="catalytic activity">
    <reaction evidence="4">
        <text>(1R,6R)-6-hydroxy-2-succinyl-cyclohexa-2,4-diene-1-carboxylate = 2-succinylbenzoate + H2O</text>
        <dbReference type="Rhea" id="RHEA:10196"/>
        <dbReference type="ChEBI" id="CHEBI:15377"/>
        <dbReference type="ChEBI" id="CHEBI:18325"/>
        <dbReference type="ChEBI" id="CHEBI:58689"/>
        <dbReference type="EC" id="4.2.1.113"/>
    </reaction>
</comment>
<feature type="domain" description="Mandelate racemase/muconate lactonizing enzyme C-terminal" evidence="6">
    <location>
        <begin position="116"/>
        <end position="213"/>
    </location>
</feature>
<dbReference type="SUPFAM" id="SSF51604">
    <property type="entry name" value="Enolase C-terminal domain-like"/>
    <property type="match status" value="1"/>
</dbReference>
<dbReference type="SFLD" id="SFLDG00180">
    <property type="entry name" value="muconate_cycloisomerase"/>
    <property type="match status" value="1"/>
</dbReference>
<comment type="similarity">
    <text evidence="4">Belongs to the mandelate racemase/muconate lactonizing enzyme family. MenC type 1 subfamily.</text>
</comment>
<dbReference type="Pfam" id="PF21508">
    <property type="entry name" value="MenC_N"/>
    <property type="match status" value="1"/>
</dbReference>
<evidence type="ECO:0000256" key="4">
    <source>
        <dbReference type="HAMAP-Rule" id="MF_00470"/>
    </source>
</evidence>
<dbReference type="RefSeq" id="WP_021711179.1">
    <property type="nucleotide sequence ID" value="NZ_BAOB01000236.1"/>
</dbReference>
<dbReference type="GO" id="GO:0009234">
    <property type="term" value="P:menaquinone biosynthetic process"/>
    <property type="evidence" value="ECO:0007669"/>
    <property type="project" value="UniProtKB-UniRule"/>
</dbReference>
<sequence length="329" mass="36923">MRKAKIYRYRLPMDSGVILREEKLVERVGFIIELSENNRIGRGEIAPLPGFSLESTEQAGIQLQEQAERWIARLPLEYDHMHPSVGFGLSMALLELQGGLPTSGKYQCAPLCTGDPDELIAKLNTMEGEKVAKVKVGLYEPIRDGMLVNLFLESVPQLQLRLDANRSWTFDKAQQFAKYIAPSLRHRITYVEEPCFSPGDSLSFAINTGIAIAWDETLQEAIRRKDFNLEDLTGVKTIIIKPMLIGHVGFCIQLIEKAKSLGIKAVISSSLESSFGLNQLARFAQWQLPYELPGLDTIGLYQAQLEIGWPTSDLPIVPFDEQELVWCSV</sequence>
<feature type="active site" description="Proton acceptor" evidence="4">
    <location>
        <position position="241"/>
    </location>
</feature>
<dbReference type="EC" id="4.2.1.113" evidence="4 5"/>
<evidence type="ECO:0000256" key="5">
    <source>
        <dbReference type="NCBIfam" id="TIGR01927"/>
    </source>
</evidence>
<comment type="pathway">
    <text evidence="4">Quinol/quinone metabolism; 1,4-dihydroxy-2-naphthoate biosynthesis; 1,4-dihydroxy-2-naphthoate from chorismate: step 4/7.</text>
</comment>
<dbReference type="InterPro" id="IPR029017">
    <property type="entry name" value="Enolase-like_N"/>
</dbReference>
<keyword evidence="1 4" id="KW-0479">Metal-binding</keyword>
<evidence type="ECO:0000313" key="7">
    <source>
        <dbReference type="EMBL" id="GAD77440.1"/>
    </source>
</evidence>
<dbReference type="HAMAP" id="MF_00470">
    <property type="entry name" value="MenC_1"/>
    <property type="match status" value="1"/>
</dbReference>
<evidence type="ECO:0000256" key="2">
    <source>
        <dbReference type="ARBA" id="ARBA00022842"/>
    </source>
</evidence>
<dbReference type="CDD" id="cd03320">
    <property type="entry name" value="OSBS"/>
    <property type="match status" value="1"/>
</dbReference>
<proteinExistence type="inferred from homology"/>
<comment type="function">
    <text evidence="4">Converts 2-succinyl-6-hydroxy-2,4-cyclohexadiene-1-carboxylate (SHCHC) to 2-succinylbenzoate (OSB).</text>
</comment>
<feature type="active site" description="Proton donor" evidence="4">
    <location>
        <position position="135"/>
    </location>
</feature>
<accession>U3AUK6</accession>
<dbReference type="SFLD" id="SFLDF00009">
    <property type="entry name" value="o-succinylbenzoate_synthase"/>
    <property type="match status" value="1"/>
</dbReference>
<keyword evidence="3 4" id="KW-0456">Lyase</keyword>
<dbReference type="PANTHER" id="PTHR48073">
    <property type="entry name" value="O-SUCCINYLBENZOATE SYNTHASE-RELATED"/>
    <property type="match status" value="1"/>
</dbReference>
<comment type="caution">
    <text evidence="7">The sequence shown here is derived from an EMBL/GenBank/DDBJ whole genome shotgun (WGS) entry which is preliminary data.</text>
</comment>
<dbReference type="InterPro" id="IPR010196">
    <property type="entry name" value="OSB_synthase_MenC1"/>
</dbReference>
<dbReference type="Gene3D" id="3.20.20.120">
    <property type="entry name" value="Enolase-like C-terminal domain"/>
    <property type="match status" value="1"/>
</dbReference>
<comment type="cofactor">
    <cofactor evidence="4">
        <name>a divalent metal cation</name>
        <dbReference type="ChEBI" id="CHEBI:60240"/>
    </cofactor>
</comment>
<evidence type="ECO:0000256" key="3">
    <source>
        <dbReference type="ARBA" id="ARBA00023239"/>
    </source>
</evidence>
<evidence type="ECO:0000313" key="8">
    <source>
        <dbReference type="Proteomes" id="UP000016567"/>
    </source>
</evidence>
<dbReference type="GO" id="GO:0000287">
    <property type="term" value="F:magnesium ion binding"/>
    <property type="evidence" value="ECO:0007669"/>
    <property type="project" value="UniProtKB-UniRule"/>
</dbReference>
<dbReference type="eggNOG" id="COG1441">
    <property type="taxonomic scope" value="Bacteria"/>
</dbReference>
<keyword evidence="4" id="KW-0474">Menaquinone biosynthesis</keyword>
<dbReference type="STRING" id="1219077.VAZ01S_076_00080"/>
<dbReference type="SFLD" id="SFLDS00001">
    <property type="entry name" value="Enolase"/>
    <property type="match status" value="1"/>
</dbReference>
<dbReference type="OrthoDB" id="3725747at2"/>
<comment type="pathway">
    <text evidence="4">Quinol/quinone metabolism; menaquinone biosynthesis.</text>
</comment>
<dbReference type="SMART" id="SM00922">
    <property type="entry name" value="MR_MLE"/>
    <property type="match status" value="1"/>
</dbReference>
<dbReference type="UniPathway" id="UPA00079"/>
<reference evidence="7 8" key="1">
    <citation type="submission" date="2013-09" db="EMBL/GenBank/DDBJ databases">
        <title>Whole genome shotgun sequence of Vibrio azureus NBRC 104587.</title>
        <authorList>
            <person name="Isaki S."/>
            <person name="Hosoyama A."/>
            <person name="Numata M."/>
            <person name="Hashimoto M."/>
            <person name="Hosoyama Y."/>
            <person name="Tsuchikane K."/>
            <person name="Noguchi M."/>
            <person name="Hirakata S."/>
            <person name="Ichikawa N."/>
            <person name="Ohji S."/>
            <person name="Yamazoe A."/>
            <person name="Fujita N."/>
        </authorList>
    </citation>
    <scope>NUCLEOTIDE SEQUENCE [LARGE SCALE GENOMIC DNA]</scope>
    <source>
        <strain evidence="7 8">NBRC 104587</strain>
    </source>
</reference>
<gene>
    <name evidence="4 7" type="primary">menC</name>
    <name evidence="7" type="ORF">VAZ01S_076_00080</name>
</gene>
<dbReference type="Proteomes" id="UP000016567">
    <property type="component" value="Unassembled WGS sequence"/>
</dbReference>
<dbReference type="InterPro" id="IPR029065">
    <property type="entry name" value="Enolase_C-like"/>
</dbReference>
<keyword evidence="8" id="KW-1185">Reference proteome</keyword>
<dbReference type="InterPro" id="IPR036849">
    <property type="entry name" value="Enolase-like_C_sf"/>
</dbReference>
<feature type="binding site" evidence="4">
    <location>
        <position position="215"/>
    </location>
    <ligand>
        <name>Mg(2+)</name>
        <dbReference type="ChEBI" id="CHEBI:18420"/>
    </ligand>
</feature>
<dbReference type="NCBIfam" id="NF003473">
    <property type="entry name" value="PRK05105.1"/>
    <property type="match status" value="1"/>
</dbReference>
<dbReference type="Gene3D" id="3.30.390.10">
    <property type="entry name" value="Enolase-like, N-terminal domain"/>
    <property type="match status" value="1"/>
</dbReference>
<feature type="binding site" evidence="4">
    <location>
        <position position="163"/>
    </location>
    <ligand>
        <name>Mg(2+)</name>
        <dbReference type="ChEBI" id="CHEBI:18420"/>
    </ligand>
</feature>
<protein>
    <recommendedName>
        <fullName evidence="4 5">o-succinylbenzoate synthase</fullName>
        <shortName evidence="4">OSB synthase</shortName>
        <shortName evidence="4">OSBS</shortName>
        <ecNumber evidence="4 5">4.2.1.113</ecNumber>
    </recommendedName>
    <alternativeName>
        <fullName evidence="4">4-(2'-carboxyphenyl)-4-oxybutyric acid synthase</fullName>
    </alternativeName>
    <alternativeName>
        <fullName evidence="4">o-succinylbenzoic acid synthase</fullName>
    </alternativeName>
</protein>
<dbReference type="InterPro" id="IPR041338">
    <property type="entry name" value="OSBS_N"/>
</dbReference>
<dbReference type="PANTHER" id="PTHR48073:SF2">
    <property type="entry name" value="O-SUCCINYLBENZOATE SYNTHASE"/>
    <property type="match status" value="1"/>
</dbReference>
<feature type="binding site" evidence="4">
    <location>
        <position position="192"/>
    </location>
    <ligand>
        <name>Mg(2+)</name>
        <dbReference type="ChEBI" id="CHEBI:18420"/>
    </ligand>
</feature>
<dbReference type="NCBIfam" id="TIGR01927">
    <property type="entry name" value="menC_gam_Gplu"/>
    <property type="match status" value="1"/>
</dbReference>
<keyword evidence="2 4" id="KW-0460">Magnesium</keyword>
<name>U3AUK6_9VIBR</name>
<dbReference type="AlphaFoldDB" id="U3AUK6"/>